<dbReference type="RefSeq" id="WP_099683569.1">
    <property type="nucleotide sequence ID" value="NZ_JBOIRJ010000004.1"/>
</dbReference>
<sequence length="222" mass="25713">MDNKLVTFISCVNNFEEYNTALRYIHKLKVPDGYKFETIAIEEATSITSGYNEAMKKSNAKYKVYLHQDAYILNENFISDVITLFEKYPKLGMLGIAGSKTLPNGSLFHSSYIYGMMYHTPVVKGKIELGKARDVKGDYEQVMAIDGVIMVTQYDLLWREDLFQGWHFYDISQSLEFIEAGYKVGVPKQDTPWCLHDTGVIDWTGYEENRTILVENYRRYII</sequence>
<reference evidence="2 3" key="1">
    <citation type="submission" date="2017-09" db="EMBL/GenBank/DDBJ databases">
        <title>Biocontrol bacteria screening and application from spent mushroom substrate.</title>
        <authorList>
            <person name="Sun X."/>
        </authorList>
    </citation>
    <scope>NUCLEOTIDE SEQUENCE [LARGE SCALE GENOMIC DNA]</scope>
    <source>
        <strain evidence="2 3">100374</strain>
    </source>
</reference>
<dbReference type="Proteomes" id="UP000228484">
    <property type="component" value="Unassembled WGS sequence"/>
</dbReference>
<dbReference type="AlphaFoldDB" id="A0A2G6QH84"/>
<accession>A0A2G6QH84</accession>
<dbReference type="EMBL" id="NWUW01000003">
    <property type="protein sequence ID" value="PIE96194.1"/>
    <property type="molecule type" value="Genomic_DNA"/>
</dbReference>
<name>A0A2G6QH84_9BACI</name>
<dbReference type="Gene3D" id="3.90.550.10">
    <property type="entry name" value="Spore Coat Polysaccharide Biosynthesis Protein SpsA, Chain A"/>
    <property type="match status" value="1"/>
</dbReference>
<dbReference type="InterPro" id="IPR059123">
    <property type="entry name" value="StrF_dom"/>
</dbReference>
<dbReference type="SUPFAM" id="SSF53448">
    <property type="entry name" value="Nucleotide-diphospho-sugar transferases"/>
    <property type="match status" value="1"/>
</dbReference>
<evidence type="ECO:0000313" key="3">
    <source>
        <dbReference type="Proteomes" id="UP000228484"/>
    </source>
</evidence>
<feature type="domain" description="Streptomycin biosynthesis protein StrF" evidence="1">
    <location>
        <begin position="8"/>
        <end position="217"/>
    </location>
</feature>
<gene>
    <name evidence="2" type="ORF">CO726_05450</name>
</gene>
<evidence type="ECO:0000313" key="2">
    <source>
        <dbReference type="EMBL" id="PIE96194.1"/>
    </source>
</evidence>
<evidence type="ECO:0000259" key="1">
    <source>
        <dbReference type="Pfam" id="PF13712"/>
    </source>
</evidence>
<organism evidence="2 3">
    <name type="scientific">Bacillus fungorum</name>
    <dbReference type="NCBI Taxonomy" id="2039284"/>
    <lineage>
        <taxon>Bacteria</taxon>
        <taxon>Bacillati</taxon>
        <taxon>Bacillota</taxon>
        <taxon>Bacilli</taxon>
        <taxon>Bacillales</taxon>
        <taxon>Bacillaceae</taxon>
        <taxon>Bacillus</taxon>
    </lineage>
</organism>
<dbReference type="InterPro" id="IPR029044">
    <property type="entry name" value="Nucleotide-diphossugar_trans"/>
</dbReference>
<proteinExistence type="predicted"/>
<comment type="caution">
    <text evidence="2">The sequence shown here is derived from an EMBL/GenBank/DDBJ whole genome shotgun (WGS) entry which is preliminary data.</text>
</comment>
<dbReference type="Pfam" id="PF13712">
    <property type="entry name" value="Glyco_tranf_2_5"/>
    <property type="match status" value="1"/>
</dbReference>
<keyword evidence="3" id="KW-1185">Reference proteome</keyword>
<protein>
    <recommendedName>
        <fullName evidence="1">Streptomycin biosynthesis protein StrF domain-containing protein</fullName>
    </recommendedName>
</protein>